<dbReference type="PANTHER" id="PTHR33116">
    <property type="entry name" value="REVERSE TRANSCRIPTASE ZINC-BINDING DOMAIN-CONTAINING PROTEIN-RELATED-RELATED"/>
    <property type="match status" value="1"/>
</dbReference>
<gene>
    <name evidence="2" type="ORF">Slati_1908400</name>
</gene>
<dbReference type="AlphaFoldDB" id="A0AAW2X1G8"/>
<dbReference type="EMBL" id="JACGWN010000006">
    <property type="protein sequence ID" value="KAL0447805.1"/>
    <property type="molecule type" value="Genomic_DNA"/>
</dbReference>
<feature type="domain" description="Reverse transcriptase" evidence="1">
    <location>
        <begin position="1"/>
        <end position="126"/>
    </location>
</feature>
<evidence type="ECO:0000259" key="1">
    <source>
        <dbReference type="PROSITE" id="PS50878"/>
    </source>
</evidence>
<evidence type="ECO:0000313" key="2">
    <source>
        <dbReference type="EMBL" id="KAL0447805.1"/>
    </source>
</evidence>
<sequence length="304" mass="34469">MLSGRKFGHFKPQRGLRQGDPLSPYLFLFCTEALSHLIRLEEARGNLIGVAVSRHAPRVSHLLFANDTLIFCQATEEAIRCVKNILSLLEAASGLKVSVEKSSIVFSKNTPIAVKEHLANLMGMRLEERHNKYLGLPTTVGRSKREVFQHVKERVWAKLQDWQAKNLSQARNVTLIKSVIQSIPTFVMSCFKLPTNICGEIESMAADFFWNNKEKKRVHWLAWEKLCARKEDGGLGFRKLCEFNTALLAKQFWRIATNPDCLLSKVLKSKYFPETDVFEAQVRPLSSATWRGILETRPVVVGGS</sequence>
<comment type="caution">
    <text evidence="2">The sequence shown here is derived from an EMBL/GenBank/DDBJ whole genome shotgun (WGS) entry which is preliminary data.</text>
</comment>
<organism evidence="2">
    <name type="scientific">Sesamum latifolium</name>
    <dbReference type="NCBI Taxonomy" id="2727402"/>
    <lineage>
        <taxon>Eukaryota</taxon>
        <taxon>Viridiplantae</taxon>
        <taxon>Streptophyta</taxon>
        <taxon>Embryophyta</taxon>
        <taxon>Tracheophyta</taxon>
        <taxon>Spermatophyta</taxon>
        <taxon>Magnoliopsida</taxon>
        <taxon>eudicotyledons</taxon>
        <taxon>Gunneridae</taxon>
        <taxon>Pentapetalae</taxon>
        <taxon>asterids</taxon>
        <taxon>lamiids</taxon>
        <taxon>Lamiales</taxon>
        <taxon>Pedaliaceae</taxon>
        <taxon>Sesamum</taxon>
    </lineage>
</organism>
<name>A0AAW2X1G8_9LAMI</name>
<proteinExistence type="predicted"/>
<reference evidence="2" key="2">
    <citation type="journal article" date="2024" name="Plant">
        <title>Genomic evolution and insights into agronomic trait innovations of Sesamum species.</title>
        <authorList>
            <person name="Miao H."/>
            <person name="Wang L."/>
            <person name="Qu L."/>
            <person name="Liu H."/>
            <person name="Sun Y."/>
            <person name="Le M."/>
            <person name="Wang Q."/>
            <person name="Wei S."/>
            <person name="Zheng Y."/>
            <person name="Lin W."/>
            <person name="Duan Y."/>
            <person name="Cao H."/>
            <person name="Xiong S."/>
            <person name="Wang X."/>
            <person name="Wei L."/>
            <person name="Li C."/>
            <person name="Ma Q."/>
            <person name="Ju M."/>
            <person name="Zhao R."/>
            <person name="Li G."/>
            <person name="Mu C."/>
            <person name="Tian Q."/>
            <person name="Mei H."/>
            <person name="Zhang T."/>
            <person name="Gao T."/>
            <person name="Zhang H."/>
        </authorList>
    </citation>
    <scope>NUCLEOTIDE SEQUENCE</scope>
    <source>
        <strain evidence="2">KEN1</strain>
    </source>
</reference>
<accession>A0AAW2X1G8</accession>
<dbReference type="Pfam" id="PF00078">
    <property type="entry name" value="RVT_1"/>
    <property type="match status" value="1"/>
</dbReference>
<dbReference type="PROSITE" id="PS50878">
    <property type="entry name" value="RT_POL"/>
    <property type="match status" value="1"/>
</dbReference>
<protein>
    <submittedName>
        <fullName evidence="2">Mitochondrial protein</fullName>
    </submittedName>
</protein>
<reference evidence="2" key="1">
    <citation type="submission" date="2020-06" db="EMBL/GenBank/DDBJ databases">
        <authorList>
            <person name="Li T."/>
            <person name="Hu X."/>
            <person name="Zhang T."/>
            <person name="Song X."/>
            <person name="Zhang H."/>
            <person name="Dai N."/>
            <person name="Sheng W."/>
            <person name="Hou X."/>
            <person name="Wei L."/>
        </authorList>
    </citation>
    <scope>NUCLEOTIDE SEQUENCE</scope>
    <source>
        <strain evidence="2">KEN1</strain>
        <tissue evidence="2">Leaf</tissue>
    </source>
</reference>
<dbReference type="PANTHER" id="PTHR33116:SF86">
    <property type="entry name" value="REVERSE TRANSCRIPTASE DOMAIN-CONTAINING PROTEIN"/>
    <property type="match status" value="1"/>
</dbReference>
<dbReference type="InterPro" id="IPR000477">
    <property type="entry name" value="RT_dom"/>
</dbReference>